<dbReference type="Proteomes" id="UP001143474">
    <property type="component" value="Unassembled WGS sequence"/>
</dbReference>
<reference evidence="12" key="1">
    <citation type="journal article" date="2014" name="Int. J. Syst. Evol. Microbiol.">
        <title>Complete genome sequence of Corynebacterium casei LMG S-19264T (=DSM 44701T), isolated from a smear-ripened cheese.</title>
        <authorList>
            <consortium name="US DOE Joint Genome Institute (JGI-PGF)"/>
            <person name="Walter F."/>
            <person name="Albersmeier A."/>
            <person name="Kalinowski J."/>
            <person name="Ruckert C."/>
        </authorList>
    </citation>
    <scope>NUCLEOTIDE SEQUENCE</scope>
    <source>
        <strain evidence="12">VKM Ac-2007</strain>
    </source>
</reference>
<dbReference type="Pfam" id="PF07884">
    <property type="entry name" value="VKOR"/>
    <property type="match status" value="1"/>
</dbReference>
<dbReference type="SMART" id="SM00756">
    <property type="entry name" value="VKc"/>
    <property type="match status" value="1"/>
</dbReference>
<accession>A0A9W6HXV9</accession>
<evidence type="ECO:0000256" key="10">
    <source>
        <dbReference type="SAM" id="Phobius"/>
    </source>
</evidence>
<comment type="similarity">
    <text evidence="2">Belongs to the VKOR family.</text>
</comment>
<feature type="transmembrane region" description="Helical" evidence="10">
    <location>
        <begin position="132"/>
        <end position="152"/>
    </location>
</feature>
<feature type="transmembrane region" description="Helical" evidence="10">
    <location>
        <begin position="74"/>
        <end position="96"/>
    </location>
</feature>
<evidence type="ECO:0000313" key="12">
    <source>
        <dbReference type="EMBL" id="GLK07776.1"/>
    </source>
</evidence>
<dbReference type="RefSeq" id="WP_271216278.1">
    <property type="nucleotide sequence ID" value="NZ_BAAAVD010000033.1"/>
</dbReference>
<name>A0A9W6HXV9_9ACTN</name>
<evidence type="ECO:0000256" key="1">
    <source>
        <dbReference type="ARBA" id="ARBA00004141"/>
    </source>
</evidence>
<comment type="subcellular location">
    <subcellularLocation>
        <location evidence="1">Membrane</location>
        <topology evidence="1">Multi-pass membrane protein</topology>
    </subcellularLocation>
</comment>
<keyword evidence="3 10" id="KW-0812">Transmembrane</keyword>
<dbReference type="EMBL" id="BSEV01000001">
    <property type="protein sequence ID" value="GLK07776.1"/>
    <property type="molecule type" value="Genomic_DNA"/>
</dbReference>
<feature type="transmembrane region" description="Helical" evidence="10">
    <location>
        <begin position="108"/>
        <end position="126"/>
    </location>
</feature>
<evidence type="ECO:0000256" key="5">
    <source>
        <dbReference type="ARBA" id="ARBA00022989"/>
    </source>
</evidence>
<dbReference type="Gene3D" id="1.20.1440.130">
    <property type="entry name" value="VKOR domain"/>
    <property type="match status" value="1"/>
</dbReference>
<dbReference type="CDD" id="cd12918">
    <property type="entry name" value="VKOR_arc"/>
    <property type="match status" value="1"/>
</dbReference>
<dbReference type="InterPro" id="IPR038354">
    <property type="entry name" value="VKOR_sf"/>
</dbReference>
<dbReference type="GO" id="GO:0016020">
    <property type="term" value="C:membrane"/>
    <property type="evidence" value="ECO:0007669"/>
    <property type="project" value="UniProtKB-SubCell"/>
</dbReference>
<evidence type="ECO:0000256" key="2">
    <source>
        <dbReference type="ARBA" id="ARBA00006214"/>
    </source>
</evidence>
<proteinExistence type="inferred from homology"/>
<keyword evidence="7 10" id="KW-0472">Membrane</keyword>
<reference evidence="12" key="2">
    <citation type="submission" date="2023-01" db="EMBL/GenBank/DDBJ databases">
        <authorList>
            <person name="Sun Q."/>
            <person name="Evtushenko L."/>
        </authorList>
    </citation>
    <scope>NUCLEOTIDE SEQUENCE</scope>
    <source>
        <strain evidence="12">VKM Ac-2007</strain>
    </source>
</reference>
<protein>
    <recommendedName>
        <fullName evidence="11">Vitamin K epoxide reductase domain-containing protein</fullName>
    </recommendedName>
</protein>
<evidence type="ECO:0000256" key="6">
    <source>
        <dbReference type="ARBA" id="ARBA00023002"/>
    </source>
</evidence>
<evidence type="ECO:0000256" key="8">
    <source>
        <dbReference type="ARBA" id="ARBA00023157"/>
    </source>
</evidence>
<organism evidence="12 13">
    <name type="scientific">Streptosporangium carneum</name>
    <dbReference type="NCBI Taxonomy" id="47481"/>
    <lineage>
        <taxon>Bacteria</taxon>
        <taxon>Bacillati</taxon>
        <taxon>Actinomycetota</taxon>
        <taxon>Actinomycetes</taxon>
        <taxon>Streptosporangiales</taxon>
        <taxon>Streptosporangiaceae</taxon>
        <taxon>Streptosporangium</taxon>
    </lineage>
</organism>
<evidence type="ECO:0000259" key="11">
    <source>
        <dbReference type="SMART" id="SM00756"/>
    </source>
</evidence>
<feature type="transmembrane region" description="Helical" evidence="10">
    <location>
        <begin position="20"/>
        <end position="41"/>
    </location>
</feature>
<dbReference type="InterPro" id="IPR012932">
    <property type="entry name" value="VKOR"/>
</dbReference>
<dbReference type="PANTHER" id="PTHR34573:SF1">
    <property type="entry name" value="VITAMIN K EPOXIDE REDUCTASE DOMAIN-CONTAINING PROTEIN"/>
    <property type="match status" value="1"/>
</dbReference>
<evidence type="ECO:0000313" key="13">
    <source>
        <dbReference type="Proteomes" id="UP001143474"/>
    </source>
</evidence>
<evidence type="ECO:0000256" key="3">
    <source>
        <dbReference type="ARBA" id="ARBA00022692"/>
    </source>
</evidence>
<comment type="caution">
    <text evidence="12">The sequence shown here is derived from an EMBL/GenBank/DDBJ whole genome shotgun (WGS) entry which is preliminary data.</text>
</comment>
<gene>
    <name evidence="12" type="ORF">GCM10017600_11810</name>
</gene>
<keyword evidence="4" id="KW-0874">Quinone</keyword>
<feature type="domain" description="Vitamin K epoxide reductase" evidence="11">
    <location>
        <begin position="18"/>
        <end position="154"/>
    </location>
</feature>
<evidence type="ECO:0000256" key="7">
    <source>
        <dbReference type="ARBA" id="ARBA00023136"/>
    </source>
</evidence>
<keyword evidence="8" id="KW-1015">Disulfide bond</keyword>
<keyword evidence="9" id="KW-0676">Redox-active center</keyword>
<evidence type="ECO:0000256" key="4">
    <source>
        <dbReference type="ARBA" id="ARBA00022719"/>
    </source>
</evidence>
<dbReference type="AlphaFoldDB" id="A0A9W6HXV9"/>
<keyword evidence="13" id="KW-1185">Reference proteome</keyword>
<keyword evidence="5 10" id="KW-1133">Transmembrane helix</keyword>
<evidence type="ECO:0000256" key="9">
    <source>
        <dbReference type="ARBA" id="ARBA00023284"/>
    </source>
</evidence>
<dbReference type="GO" id="GO:0048038">
    <property type="term" value="F:quinone binding"/>
    <property type="evidence" value="ECO:0007669"/>
    <property type="project" value="UniProtKB-KW"/>
</dbReference>
<sequence>MAGDVPPRPRRASASPRPRWFLVTTALLSLAGLAVSAYLTVVHYDHTVSLVCAESARIDCASVTSSEYSQLLGIPVPLLGLAFFLGIGALVTPWAWRSESPLIRWSRFGGVIVGVLFVVYLVSAELLVLGKICLWCTAVHVITVVLFGLVVVDEYRRVGQAS</sequence>
<dbReference type="PANTHER" id="PTHR34573">
    <property type="entry name" value="VKC DOMAIN-CONTAINING PROTEIN"/>
    <property type="match status" value="1"/>
</dbReference>
<dbReference type="GO" id="GO:0016491">
    <property type="term" value="F:oxidoreductase activity"/>
    <property type="evidence" value="ECO:0007669"/>
    <property type="project" value="UniProtKB-KW"/>
</dbReference>
<keyword evidence="6" id="KW-0560">Oxidoreductase</keyword>